<proteinExistence type="inferred from homology"/>
<keyword evidence="3" id="KW-1003">Cell membrane</keyword>
<comment type="caution">
    <text evidence="9">The sequence shown here is derived from an EMBL/GenBank/DDBJ whole genome shotgun (WGS) entry which is preliminary data.</text>
</comment>
<dbReference type="RefSeq" id="WP_378222291.1">
    <property type="nucleotide sequence ID" value="NZ_JBHRTK010000015.1"/>
</dbReference>
<dbReference type="PANTHER" id="PTHR43386:SF25">
    <property type="entry name" value="PEPTIDE ABC TRANSPORTER PERMEASE PROTEIN"/>
    <property type="match status" value="1"/>
</dbReference>
<evidence type="ECO:0000313" key="9">
    <source>
        <dbReference type="EMBL" id="MFC3207812.1"/>
    </source>
</evidence>
<evidence type="ECO:0000256" key="6">
    <source>
        <dbReference type="ARBA" id="ARBA00023136"/>
    </source>
</evidence>
<dbReference type="InterPro" id="IPR000515">
    <property type="entry name" value="MetI-like"/>
</dbReference>
<sequence>MSAAFSNRSFLTGFLITLAVAAMALASYAWTPYDVTRLVISDKTQAPSLAHWFGTDHFGRDILSMIMIGARNSIAVALVAVGIGMGIGVPLGLWAAARGNFVDEVLMRLNDLVFAFPALLSAIMITAIFGPGAVNAIIAIGIFNIPVFARVARAGGLAIWPREFILAARAAGKGSAQITLEHILPNIATLLLVQGTIQFALGILAEAGLSYLGLGAQPPMPSWGRMLFEAQTRMVIAPWMAIFPGMAIVVTVLGLNLLGDGLADVLDPKSRRRA</sequence>
<comment type="subcellular location">
    <subcellularLocation>
        <location evidence="1 7">Cell membrane</location>
        <topology evidence="1 7">Multi-pass membrane protein</topology>
    </subcellularLocation>
</comment>
<dbReference type="InterPro" id="IPR035906">
    <property type="entry name" value="MetI-like_sf"/>
</dbReference>
<dbReference type="Pfam" id="PF00528">
    <property type="entry name" value="BPD_transp_1"/>
    <property type="match status" value="1"/>
</dbReference>
<dbReference type="PROSITE" id="PS50928">
    <property type="entry name" value="ABC_TM1"/>
    <property type="match status" value="1"/>
</dbReference>
<dbReference type="SUPFAM" id="SSF161098">
    <property type="entry name" value="MetI-like"/>
    <property type="match status" value="1"/>
</dbReference>
<keyword evidence="10" id="KW-1185">Reference proteome</keyword>
<name>A0ABV7KEW6_9HYPH</name>
<evidence type="ECO:0000256" key="1">
    <source>
        <dbReference type="ARBA" id="ARBA00004651"/>
    </source>
</evidence>
<evidence type="ECO:0000256" key="5">
    <source>
        <dbReference type="ARBA" id="ARBA00022989"/>
    </source>
</evidence>
<dbReference type="PANTHER" id="PTHR43386">
    <property type="entry name" value="OLIGOPEPTIDE TRANSPORT SYSTEM PERMEASE PROTEIN APPC"/>
    <property type="match status" value="1"/>
</dbReference>
<evidence type="ECO:0000256" key="3">
    <source>
        <dbReference type="ARBA" id="ARBA00022475"/>
    </source>
</evidence>
<dbReference type="InterPro" id="IPR050366">
    <property type="entry name" value="BP-dependent_transpt_permease"/>
</dbReference>
<reference evidence="10" key="1">
    <citation type="journal article" date="2019" name="Int. J. Syst. Evol. Microbiol.">
        <title>The Global Catalogue of Microorganisms (GCM) 10K type strain sequencing project: providing services to taxonomists for standard genome sequencing and annotation.</title>
        <authorList>
            <consortium name="The Broad Institute Genomics Platform"/>
            <consortium name="The Broad Institute Genome Sequencing Center for Infectious Disease"/>
            <person name="Wu L."/>
            <person name="Ma J."/>
        </authorList>
    </citation>
    <scope>NUCLEOTIDE SEQUENCE [LARGE SCALE GENOMIC DNA]</scope>
    <source>
        <strain evidence="10">KCTC 52165</strain>
    </source>
</reference>
<feature type="domain" description="ABC transmembrane type-1" evidence="8">
    <location>
        <begin position="70"/>
        <end position="259"/>
    </location>
</feature>
<dbReference type="Proteomes" id="UP001595583">
    <property type="component" value="Unassembled WGS sequence"/>
</dbReference>
<evidence type="ECO:0000256" key="7">
    <source>
        <dbReference type="RuleBase" id="RU363032"/>
    </source>
</evidence>
<comment type="similarity">
    <text evidence="7">Belongs to the binding-protein-dependent transport system permease family.</text>
</comment>
<protein>
    <submittedName>
        <fullName evidence="9">ABC transporter permease</fullName>
    </submittedName>
</protein>
<evidence type="ECO:0000259" key="8">
    <source>
        <dbReference type="PROSITE" id="PS50928"/>
    </source>
</evidence>
<gene>
    <name evidence="9" type="ORF">ACFOHJ_16420</name>
</gene>
<evidence type="ECO:0000313" key="10">
    <source>
        <dbReference type="Proteomes" id="UP001595583"/>
    </source>
</evidence>
<feature type="transmembrane region" description="Helical" evidence="7">
    <location>
        <begin position="74"/>
        <end position="97"/>
    </location>
</feature>
<dbReference type="CDD" id="cd06261">
    <property type="entry name" value="TM_PBP2"/>
    <property type="match status" value="1"/>
</dbReference>
<evidence type="ECO:0000256" key="2">
    <source>
        <dbReference type="ARBA" id="ARBA00022448"/>
    </source>
</evidence>
<keyword evidence="5 7" id="KW-1133">Transmembrane helix</keyword>
<keyword evidence="2 7" id="KW-0813">Transport</keyword>
<dbReference type="Gene3D" id="1.10.3720.10">
    <property type="entry name" value="MetI-like"/>
    <property type="match status" value="1"/>
</dbReference>
<evidence type="ECO:0000256" key="4">
    <source>
        <dbReference type="ARBA" id="ARBA00022692"/>
    </source>
</evidence>
<feature type="transmembrane region" description="Helical" evidence="7">
    <location>
        <begin position="235"/>
        <end position="258"/>
    </location>
</feature>
<keyword evidence="4 7" id="KW-0812">Transmembrane</keyword>
<dbReference type="EMBL" id="JBHRTK010000015">
    <property type="protein sequence ID" value="MFC3207812.1"/>
    <property type="molecule type" value="Genomic_DNA"/>
</dbReference>
<feature type="transmembrane region" description="Helical" evidence="7">
    <location>
        <begin position="109"/>
        <end position="130"/>
    </location>
</feature>
<organism evidence="9 10">
    <name type="scientific">Aquamicrobium soli</name>
    <dbReference type="NCBI Taxonomy" id="1811518"/>
    <lineage>
        <taxon>Bacteria</taxon>
        <taxon>Pseudomonadati</taxon>
        <taxon>Pseudomonadota</taxon>
        <taxon>Alphaproteobacteria</taxon>
        <taxon>Hyphomicrobiales</taxon>
        <taxon>Phyllobacteriaceae</taxon>
        <taxon>Aquamicrobium</taxon>
    </lineage>
</organism>
<keyword evidence="6 7" id="KW-0472">Membrane</keyword>
<accession>A0ABV7KEW6</accession>